<feature type="transmembrane region" description="Helical" evidence="1">
    <location>
        <begin position="34"/>
        <end position="51"/>
    </location>
</feature>
<feature type="transmembrane region" description="Helical" evidence="1">
    <location>
        <begin position="6"/>
        <end position="27"/>
    </location>
</feature>
<protein>
    <submittedName>
        <fullName evidence="2">Uncharacterized protein</fullName>
    </submittedName>
</protein>
<evidence type="ECO:0000313" key="2">
    <source>
        <dbReference type="EMBL" id="OFI48885.1"/>
    </source>
</evidence>
<dbReference type="OrthoDB" id="9853347at2"/>
<proteinExistence type="predicted"/>
<reference evidence="3" key="1">
    <citation type="submission" date="2016-09" db="EMBL/GenBank/DDBJ databases">
        <title>Draft genome sequence of a novel species of the family Streptococcaceae isolated from flowers.</title>
        <authorList>
            <person name="Chuah L.-O."/>
            <person name="Yap K.-P."/>
            <person name="Thong K.L."/>
            <person name="Liong M.T."/>
            <person name="Ahmad R."/>
            <person name="Rusul G."/>
        </authorList>
    </citation>
    <scope>NUCLEOTIDE SEQUENCE [LARGE SCALE GENOMIC DNA]</scope>
    <source>
        <strain evidence="3">DF1</strain>
    </source>
</reference>
<accession>A0A1E8GKV9</accession>
<dbReference type="EMBL" id="MKIR01000023">
    <property type="protein sequence ID" value="OFI48885.1"/>
    <property type="molecule type" value="Genomic_DNA"/>
</dbReference>
<gene>
    <name evidence="2" type="ORF">BG261_05735</name>
</gene>
<sequence length="83" mass="9605">MSNIFFSPQVIILMMIIVLTILMLVFTKNNLQKNYWVLFLNPLAIIGQFVGPKTNKAVVIILVGLYIFNLYVIYKNRLKVKSL</sequence>
<keyword evidence="1" id="KW-0812">Transmembrane</keyword>
<organism evidence="2 3">
    <name type="scientific">Floricoccus tropicus</name>
    <dbReference type="NCBI Taxonomy" id="1859473"/>
    <lineage>
        <taxon>Bacteria</taxon>
        <taxon>Bacillati</taxon>
        <taxon>Bacillota</taxon>
        <taxon>Bacilli</taxon>
        <taxon>Lactobacillales</taxon>
        <taxon>Streptococcaceae</taxon>
        <taxon>Floricoccus</taxon>
    </lineage>
</organism>
<comment type="caution">
    <text evidence="2">The sequence shown here is derived from an EMBL/GenBank/DDBJ whole genome shotgun (WGS) entry which is preliminary data.</text>
</comment>
<keyword evidence="1" id="KW-1133">Transmembrane helix</keyword>
<keyword evidence="3" id="KW-1185">Reference proteome</keyword>
<dbReference type="AlphaFoldDB" id="A0A1E8GKV9"/>
<dbReference type="Proteomes" id="UP000178622">
    <property type="component" value="Unassembled WGS sequence"/>
</dbReference>
<name>A0A1E8GKV9_9LACT</name>
<evidence type="ECO:0000313" key="3">
    <source>
        <dbReference type="Proteomes" id="UP000178622"/>
    </source>
</evidence>
<dbReference type="RefSeq" id="WP_070792817.1">
    <property type="nucleotide sequence ID" value="NZ_MKIR01000023.1"/>
</dbReference>
<feature type="transmembrane region" description="Helical" evidence="1">
    <location>
        <begin position="57"/>
        <end position="74"/>
    </location>
</feature>
<keyword evidence="1" id="KW-0472">Membrane</keyword>
<evidence type="ECO:0000256" key="1">
    <source>
        <dbReference type="SAM" id="Phobius"/>
    </source>
</evidence>